<dbReference type="InterPro" id="IPR038750">
    <property type="entry name" value="YczE/YyaS-like"/>
</dbReference>
<feature type="transmembrane region" description="Helical" evidence="1">
    <location>
        <begin position="101"/>
        <end position="123"/>
    </location>
</feature>
<dbReference type="Proteomes" id="UP000551878">
    <property type="component" value="Unassembled WGS sequence"/>
</dbReference>
<dbReference type="PANTHER" id="PTHR40078:SF1">
    <property type="entry name" value="INTEGRAL MEMBRANE PROTEIN"/>
    <property type="match status" value="1"/>
</dbReference>
<sequence>MTLWRFSFFFTGIFILALGIALTIHSNLGTSPFDALQVGLYINFGLTVGSWEIFLGTCFVILNALLQWKKPEYLCIVTSLFTGVCIDFWLFMTPWVQPEHIITQFIVLLFGLIFMGLGIAVNLQADFAPNPMDRTMLVIKKLTGLNVTVSRGIISIVLVILAFILSGPIGIGTVLSALFGGMIIQSFMPYVQSVYEMKKTHRKTHLSS</sequence>
<feature type="transmembrane region" description="Helical" evidence="1">
    <location>
        <begin position="7"/>
        <end position="28"/>
    </location>
</feature>
<dbReference type="AlphaFoldDB" id="A0A840QSH6"/>
<keyword evidence="3" id="KW-1185">Reference proteome</keyword>
<evidence type="ECO:0000313" key="3">
    <source>
        <dbReference type="Proteomes" id="UP000551878"/>
    </source>
</evidence>
<organism evidence="2 3">
    <name type="scientific">Texcoconibacillus texcoconensis</name>
    <dbReference type="NCBI Taxonomy" id="1095777"/>
    <lineage>
        <taxon>Bacteria</taxon>
        <taxon>Bacillati</taxon>
        <taxon>Bacillota</taxon>
        <taxon>Bacilli</taxon>
        <taxon>Bacillales</taxon>
        <taxon>Bacillaceae</taxon>
        <taxon>Texcoconibacillus</taxon>
    </lineage>
</organism>
<keyword evidence="1" id="KW-1133">Transmembrane helix</keyword>
<protein>
    <recommendedName>
        <fullName evidence="4">YitT family protein</fullName>
    </recommendedName>
</protein>
<feature type="transmembrane region" description="Helical" evidence="1">
    <location>
        <begin position="73"/>
        <end position="95"/>
    </location>
</feature>
<proteinExistence type="predicted"/>
<evidence type="ECO:0000256" key="1">
    <source>
        <dbReference type="SAM" id="Phobius"/>
    </source>
</evidence>
<gene>
    <name evidence="2" type="ORF">HNQ41_002494</name>
</gene>
<dbReference type="PANTHER" id="PTHR40078">
    <property type="entry name" value="INTEGRAL MEMBRANE PROTEIN-RELATED"/>
    <property type="match status" value="1"/>
</dbReference>
<keyword evidence="1" id="KW-0472">Membrane</keyword>
<name>A0A840QSH6_9BACI</name>
<feature type="transmembrane region" description="Helical" evidence="1">
    <location>
        <begin position="144"/>
        <end position="165"/>
    </location>
</feature>
<dbReference type="EMBL" id="JACHHB010000011">
    <property type="protein sequence ID" value="MBB5174300.1"/>
    <property type="molecule type" value="Genomic_DNA"/>
</dbReference>
<comment type="caution">
    <text evidence="2">The sequence shown here is derived from an EMBL/GenBank/DDBJ whole genome shotgun (WGS) entry which is preliminary data.</text>
</comment>
<reference evidence="2 3" key="1">
    <citation type="submission" date="2020-08" db="EMBL/GenBank/DDBJ databases">
        <title>Genomic Encyclopedia of Type Strains, Phase IV (KMG-IV): sequencing the most valuable type-strain genomes for metagenomic binning, comparative biology and taxonomic classification.</title>
        <authorList>
            <person name="Goeker M."/>
        </authorList>
    </citation>
    <scope>NUCLEOTIDE SEQUENCE [LARGE SCALE GENOMIC DNA]</scope>
    <source>
        <strain evidence="2 3">DSM 24696</strain>
    </source>
</reference>
<keyword evidence="1" id="KW-0812">Transmembrane</keyword>
<evidence type="ECO:0008006" key="4">
    <source>
        <dbReference type="Google" id="ProtNLM"/>
    </source>
</evidence>
<dbReference type="RefSeq" id="WP_184664727.1">
    <property type="nucleotide sequence ID" value="NZ_JACHHB010000011.1"/>
</dbReference>
<dbReference type="Pfam" id="PF19700">
    <property type="entry name" value="DUF6198"/>
    <property type="match status" value="1"/>
</dbReference>
<accession>A0A840QSH6</accession>
<feature type="transmembrane region" description="Helical" evidence="1">
    <location>
        <begin position="40"/>
        <end position="66"/>
    </location>
</feature>
<evidence type="ECO:0000313" key="2">
    <source>
        <dbReference type="EMBL" id="MBB5174300.1"/>
    </source>
</evidence>
<feature type="transmembrane region" description="Helical" evidence="1">
    <location>
        <begin position="171"/>
        <end position="191"/>
    </location>
</feature>